<comment type="catalytic activity">
    <reaction evidence="39">
        <text>3-oxohexadecanoyl-[ACP] + NADPH + H(+) = (3R)-hydroxyhexadecanoyl-[ACP] + NADP(+)</text>
        <dbReference type="Rhea" id="RHEA:41904"/>
        <dbReference type="Rhea" id="RHEA-COMP:9649"/>
        <dbReference type="Rhea" id="RHEA-COMP:9650"/>
        <dbReference type="ChEBI" id="CHEBI:15378"/>
        <dbReference type="ChEBI" id="CHEBI:57783"/>
        <dbReference type="ChEBI" id="CHEBI:58349"/>
        <dbReference type="ChEBI" id="CHEBI:78478"/>
        <dbReference type="ChEBI" id="CHEBI:78480"/>
    </reaction>
    <physiologicalReaction direction="left-to-right" evidence="39">
        <dbReference type="Rhea" id="RHEA:41905"/>
    </physiologicalReaction>
</comment>
<dbReference type="SUPFAM" id="SSF53474">
    <property type="entry name" value="alpha/beta-Hydrolases"/>
    <property type="match status" value="1"/>
</dbReference>
<evidence type="ECO:0000256" key="3">
    <source>
        <dbReference type="ARBA" id="ARBA00022898"/>
    </source>
</evidence>
<evidence type="ECO:0000256" key="13">
    <source>
        <dbReference type="ARBA" id="ARBA00023442"/>
    </source>
</evidence>
<comment type="catalytic activity">
    <reaction evidence="8">
        <text>a (3R)-hydroxyacyl-[ACP] = a (2E)-enoyl-[ACP] + H2O</text>
        <dbReference type="Rhea" id="RHEA:13097"/>
        <dbReference type="Rhea" id="RHEA-COMP:9925"/>
        <dbReference type="Rhea" id="RHEA-COMP:9945"/>
        <dbReference type="ChEBI" id="CHEBI:15377"/>
        <dbReference type="ChEBI" id="CHEBI:78784"/>
        <dbReference type="ChEBI" id="CHEBI:78827"/>
        <dbReference type="EC" id="4.2.1.59"/>
    </reaction>
    <physiologicalReaction direction="left-to-right" evidence="8">
        <dbReference type="Rhea" id="RHEA:13098"/>
    </physiologicalReaction>
</comment>
<comment type="catalytic activity">
    <reaction evidence="18">
        <text>tetradecanoyl-[ACP] + malonyl-[ACP] + H(+) = 3-oxohexadecanoyl-[ACP] + holo-[ACP] + CO2</text>
        <dbReference type="Rhea" id="RHEA:41900"/>
        <dbReference type="Rhea" id="RHEA-COMP:9623"/>
        <dbReference type="Rhea" id="RHEA-COMP:9648"/>
        <dbReference type="Rhea" id="RHEA-COMP:9649"/>
        <dbReference type="Rhea" id="RHEA-COMP:9685"/>
        <dbReference type="ChEBI" id="CHEBI:15378"/>
        <dbReference type="ChEBI" id="CHEBI:16526"/>
        <dbReference type="ChEBI" id="CHEBI:64479"/>
        <dbReference type="ChEBI" id="CHEBI:78449"/>
        <dbReference type="ChEBI" id="CHEBI:78477"/>
        <dbReference type="ChEBI" id="CHEBI:78478"/>
    </reaction>
    <physiologicalReaction direction="left-to-right" evidence="18">
        <dbReference type="Rhea" id="RHEA:41901"/>
    </physiologicalReaction>
</comment>
<dbReference type="Gene3D" id="3.40.50.1820">
    <property type="entry name" value="alpha/beta hydrolase"/>
    <property type="match status" value="1"/>
</dbReference>
<evidence type="ECO:0000256" key="10">
    <source>
        <dbReference type="ARBA" id="ARBA00023399"/>
    </source>
</evidence>
<evidence type="ECO:0000256" key="41">
    <source>
        <dbReference type="ARBA" id="ARBA00049449"/>
    </source>
</evidence>
<comment type="catalytic activity">
    <reaction evidence="26">
        <text>(2E)-dodecenoyl-[ACP] + NADPH + H(+) = dodecanoyl-[ACP] + NADP(+)</text>
        <dbReference type="Rhea" id="RHEA:41880"/>
        <dbReference type="Rhea" id="RHEA-COMP:9643"/>
        <dbReference type="Rhea" id="RHEA-COMP:9644"/>
        <dbReference type="ChEBI" id="CHEBI:15378"/>
        <dbReference type="ChEBI" id="CHEBI:57783"/>
        <dbReference type="ChEBI" id="CHEBI:58349"/>
        <dbReference type="ChEBI" id="CHEBI:65264"/>
        <dbReference type="ChEBI" id="CHEBI:78472"/>
    </reaction>
    <physiologicalReaction direction="left-to-right" evidence="26">
        <dbReference type="Rhea" id="RHEA:41881"/>
    </physiologicalReaction>
</comment>
<dbReference type="PROSITE" id="PS52004">
    <property type="entry name" value="KS3_2"/>
    <property type="match status" value="1"/>
</dbReference>
<evidence type="ECO:0000256" key="22">
    <source>
        <dbReference type="ARBA" id="ARBA00047897"/>
    </source>
</evidence>
<comment type="catalytic activity">
    <reaction evidence="5">
        <text>(3R)-hydroxydodecanoyl-[ACP] = (2E)-dodecenoyl-[ACP] + H2O</text>
        <dbReference type="Rhea" id="RHEA:41876"/>
        <dbReference type="Rhea" id="RHEA-COMP:9642"/>
        <dbReference type="Rhea" id="RHEA-COMP:9643"/>
        <dbReference type="ChEBI" id="CHEBI:15377"/>
        <dbReference type="ChEBI" id="CHEBI:78470"/>
        <dbReference type="ChEBI" id="CHEBI:78472"/>
    </reaction>
    <physiologicalReaction direction="left-to-right" evidence="5">
        <dbReference type="Rhea" id="RHEA:41877"/>
    </physiologicalReaction>
</comment>
<dbReference type="RefSeq" id="XP_052738819.1">
    <property type="nucleotide sequence ID" value="XM_052882859.1"/>
</dbReference>
<evidence type="ECO:0000256" key="12">
    <source>
        <dbReference type="ARBA" id="ARBA00023402"/>
    </source>
</evidence>
<evidence type="ECO:0000256" key="44">
    <source>
        <dbReference type="SAM" id="MobiDB-lite"/>
    </source>
</evidence>
<feature type="domain" description="Ketosynthase family 3 (KS3)" evidence="45">
    <location>
        <begin position="22"/>
        <end position="433"/>
    </location>
</feature>
<comment type="catalytic activity">
    <reaction evidence="6">
        <text>(3R)-hydroxyhexanoyl-[ACP] = (2E)-hexenoyl-[ACP] + H2O</text>
        <dbReference type="Rhea" id="RHEA:41828"/>
        <dbReference type="Rhea" id="RHEA-COMP:9630"/>
        <dbReference type="Rhea" id="RHEA-COMP:9631"/>
        <dbReference type="ChEBI" id="CHEBI:15377"/>
        <dbReference type="ChEBI" id="CHEBI:78457"/>
        <dbReference type="ChEBI" id="CHEBI:78458"/>
    </reaction>
    <physiologicalReaction direction="left-to-right" evidence="6">
        <dbReference type="Rhea" id="RHEA:41829"/>
    </physiologicalReaction>
</comment>
<keyword evidence="3" id="KW-0663">Pyridoxal phosphate</keyword>
<dbReference type="InterPro" id="IPR016039">
    <property type="entry name" value="Thiolase-like"/>
</dbReference>
<dbReference type="InterPro" id="IPR016035">
    <property type="entry name" value="Acyl_Trfase/lysoPLipase"/>
</dbReference>
<evidence type="ECO:0000256" key="25">
    <source>
        <dbReference type="ARBA" id="ARBA00048051"/>
    </source>
</evidence>
<evidence type="ECO:0000256" key="9">
    <source>
        <dbReference type="ARBA" id="ARBA00023398"/>
    </source>
</evidence>
<comment type="catalytic activity">
    <reaction evidence="14">
        <text>3-oxooctadecanoyl-[ACP] + NADPH + H(+) = (3R)-hydroxyoctadecanoyl-[ACP] + NADP(+)</text>
        <dbReference type="Rhea" id="RHEA:41920"/>
        <dbReference type="Rhea" id="RHEA-COMP:9653"/>
        <dbReference type="Rhea" id="RHEA-COMP:9654"/>
        <dbReference type="ChEBI" id="CHEBI:15378"/>
        <dbReference type="ChEBI" id="CHEBI:57783"/>
        <dbReference type="ChEBI" id="CHEBI:58349"/>
        <dbReference type="ChEBI" id="CHEBI:78487"/>
        <dbReference type="ChEBI" id="CHEBI:78488"/>
    </reaction>
    <physiologicalReaction direction="left-to-right" evidence="14">
        <dbReference type="Rhea" id="RHEA:41921"/>
    </physiologicalReaction>
</comment>
<dbReference type="InterPro" id="IPR042104">
    <property type="entry name" value="PKS_dehydratase_sf"/>
</dbReference>
<evidence type="ECO:0000256" key="35">
    <source>
        <dbReference type="ARBA" id="ARBA00049019"/>
    </source>
</evidence>
<name>A0ABM3LIE3_BICAN</name>
<evidence type="ECO:0000256" key="6">
    <source>
        <dbReference type="ARBA" id="ARBA00023373"/>
    </source>
</evidence>
<dbReference type="Pfam" id="PF00109">
    <property type="entry name" value="ketoacyl-synt"/>
    <property type="match status" value="1"/>
</dbReference>
<evidence type="ECO:0000259" key="45">
    <source>
        <dbReference type="PROSITE" id="PS52004"/>
    </source>
</evidence>
<dbReference type="CDD" id="cd05195">
    <property type="entry name" value="enoyl_red"/>
    <property type="match status" value="1"/>
</dbReference>
<comment type="catalytic activity">
    <reaction evidence="28">
        <text>(2E)-octenoyl-[ACP] + NADPH + H(+) = octanoyl-[ACP] + NADP(+)</text>
        <dbReference type="Rhea" id="RHEA:41848"/>
        <dbReference type="Rhea" id="RHEA-COMP:9635"/>
        <dbReference type="Rhea" id="RHEA-COMP:9636"/>
        <dbReference type="ChEBI" id="CHEBI:15378"/>
        <dbReference type="ChEBI" id="CHEBI:57783"/>
        <dbReference type="ChEBI" id="CHEBI:58349"/>
        <dbReference type="ChEBI" id="CHEBI:78462"/>
        <dbReference type="ChEBI" id="CHEBI:78463"/>
    </reaction>
    <physiologicalReaction direction="left-to-right" evidence="28">
        <dbReference type="Rhea" id="RHEA:41849"/>
    </physiologicalReaction>
</comment>
<comment type="catalytic activity">
    <reaction evidence="24">
        <text>acetyl-[ACP] + malonyl-[ACP] + H(+) = 3-oxobutanoyl-[ACP] + holo-[ACP] + CO2</text>
        <dbReference type="Rhea" id="RHEA:41800"/>
        <dbReference type="Rhea" id="RHEA-COMP:9621"/>
        <dbReference type="Rhea" id="RHEA-COMP:9623"/>
        <dbReference type="Rhea" id="RHEA-COMP:9625"/>
        <dbReference type="Rhea" id="RHEA-COMP:9685"/>
        <dbReference type="ChEBI" id="CHEBI:15378"/>
        <dbReference type="ChEBI" id="CHEBI:16526"/>
        <dbReference type="ChEBI" id="CHEBI:64479"/>
        <dbReference type="ChEBI" id="CHEBI:78446"/>
        <dbReference type="ChEBI" id="CHEBI:78449"/>
        <dbReference type="ChEBI" id="CHEBI:78450"/>
    </reaction>
    <physiologicalReaction direction="left-to-right" evidence="24">
        <dbReference type="Rhea" id="RHEA:41801"/>
    </physiologicalReaction>
</comment>
<evidence type="ECO:0000256" key="29">
    <source>
        <dbReference type="ARBA" id="ARBA00048506"/>
    </source>
</evidence>
<dbReference type="InterPro" id="IPR020841">
    <property type="entry name" value="PKS_Beta-ketoAc_synthase_dom"/>
</dbReference>
<comment type="catalytic activity">
    <reaction evidence="23">
        <text>3-oxobutanoyl-[ACP] + NADPH + H(+) = (3R)-hydroxybutanoyl-[ACP] + NADP(+)</text>
        <dbReference type="Rhea" id="RHEA:41804"/>
        <dbReference type="Rhea" id="RHEA-COMP:9625"/>
        <dbReference type="Rhea" id="RHEA-COMP:9626"/>
        <dbReference type="ChEBI" id="CHEBI:15378"/>
        <dbReference type="ChEBI" id="CHEBI:57783"/>
        <dbReference type="ChEBI" id="CHEBI:58349"/>
        <dbReference type="ChEBI" id="CHEBI:78450"/>
        <dbReference type="ChEBI" id="CHEBI:78451"/>
    </reaction>
    <physiologicalReaction direction="left-to-right" evidence="23">
        <dbReference type="Rhea" id="RHEA:41805"/>
    </physiologicalReaction>
</comment>
<dbReference type="InterPro" id="IPR016036">
    <property type="entry name" value="Malonyl_transacylase_ACP-bd"/>
</dbReference>
<evidence type="ECO:0000256" key="40">
    <source>
        <dbReference type="ARBA" id="ARBA00049422"/>
    </source>
</evidence>
<reference evidence="47" key="1">
    <citation type="submission" date="2025-08" db="UniProtKB">
        <authorList>
            <consortium name="RefSeq"/>
        </authorList>
    </citation>
    <scope>IDENTIFICATION</scope>
</reference>
<evidence type="ECO:0000256" key="8">
    <source>
        <dbReference type="ARBA" id="ARBA00023394"/>
    </source>
</evidence>
<evidence type="ECO:0000256" key="28">
    <source>
        <dbReference type="ARBA" id="ARBA00048420"/>
    </source>
</evidence>
<evidence type="ECO:0000256" key="21">
    <source>
        <dbReference type="ARBA" id="ARBA00047810"/>
    </source>
</evidence>
<comment type="catalytic activity">
    <reaction evidence="41">
        <text>butanoyl-[ACP] + malonyl-[ACP] + H(+) = 3-oxohexanoyl-[ACP] + holo-[ACP] + CO2</text>
        <dbReference type="Rhea" id="RHEA:41820"/>
        <dbReference type="Rhea" id="RHEA-COMP:9623"/>
        <dbReference type="Rhea" id="RHEA-COMP:9628"/>
        <dbReference type="Rhea" id="RHEA-COMP:9629"/>
        <dbReference type="Rhea" id="RHEA-COMP:9685"/>
        <dbReference type="ChEBI" id="CHEBI:15378"/>
        <dbReference type="ChEBI" id="CHEBI:16526"/>
        <dbReference type="ChEBI" id="CHEBI:64479"/>
        <dbReference type="ChEBI" id="CHEBI:78449"/>
        <dbReference type="ChEBI" id="CHEBI:78454"/>
        <dbReference type="ChEBI" id="CHEBI:78456"/>
    </reaction>
    <physiologicalReaction direction="left-to-right" evidence="41">
        <dbReference type="Rhea" id="RHEA:41821"/>
    </physiologicalReaction>
</comment>
<feature type="region of interest" description="Disordered" evidence="44">
    <location>
        <begin position="1"/>
        <end position="20"/>
    </location>
</feature>
<dbReference type="Pfam" id="PF02801">
    <property type="entry name" value="Ketoacyl-synt_C"/>
    <property type="match status" value="1"/>
</dbReference>
<dbReference type="InterPro" id="IPR036291">
    <property type="entry name" value="NAD(P)-bd_dom_sf"/>
</dbReference>
<evidence type="ECO:0000256" key="36">
    <source>
        <dbReference type="ARBA" id="ARBA00049109"/>
    </source>
</evidence>
<evidence type="ECO:0000313" key="47">
    <source>
        <dbReference type="RefSeq" id="XP_052738819.1"/>
    </source>
</evidence>
<evidence type="ECO:0000256" key="2">
    <source>
        <dbReference type="ARBA" id="ARBA00022799"/>
    </source>
</evidence>
<dbReference type="InterPro" id="IPR001227">
    <property type="entry name" value="Ac_transferase_dom_sf"/>
</dbReference>
<evidence type="ECO:0000256" key="14">
    <source>
        <dbReference type="ARBA" id="ARBA00047300"/>
    </source>
</evidence>
<dbReference type="Gene3D" id="3.10.129.110">
    <property type="entry name" value="Polyketide synthase dehydratase"/>
    <property type="match status" value="1"/>
</dbReference>
<evidence type="ECO:0000256" key="43">
    <source>
        <dbReference type="ARBA" id="ARBA00049533"/>
    </source>
</evidence>
<comment type="catalytic activity">
    <reaction evidence="12">
        <text>(3R)-hydroxybutanoyl-[ACP] = (2E)-butenoyl-[ACP] + H2O</text>
        <dbReference type="Rhea" id="RHEA:41808"/>
        <dbReference type="Rhea" id="RHEA-COMP:9626"/>
        <dbReference type="Rhea" id="RHEA-COMP:9627"/>
        <dbReference type="ChEBI" id="CHEBI:15377"/>
        <dbReference type="ChEBI" id="CHEBI:78451"/>
        <dbReference type="ChEBI" id="CHEBI:78453"/>
    </reaction>
    <physiologicalReaction direction="left-to-right" evidence="12">
        <dbReference type="Rhea" id="RHEA:41809"/>
    </physiologicalReaction>
</comment>
<comment type="catalytic activity">
    <reaction evidence="21">
        <text>(2E)-hexadecenoyl-[ACP] + NADPH + H(+) = hexadecanoyl-[ACP] + NADP(+)</text>
        <dbReference type="Rhea" id="RHEA:41912"/>
        <dbReference type="Rhea" id="RHEA-COMP:9651"/>
        <dbReference type="Rhea" id="RHEA-COMP:9652"/>
        <dbReference type="ChEBI" id="CHEBI:15378"/>
        <dbReference type="ChEBI" id="CHEBI:57783"/>
        <dbReference type="ChEBI" id="CHEBI:58349"/>
        <dbReference type="ChEBI" id="CHEBI:78481"/>
        <dbReference type="ChEBI" id="CHEBI:78483"/>
    </reaction>
    <physiologicalReaction direction="left-to-right" evidence="21">
        <dbReference type="Rhea" id="RHEA:41913"/>
    </physiologicalReaction>
</comment>
<dbReference type="Pfam" id="PF16197">
    <property type="entry name" value="KAsynt_C_assoc"/>
    <property type="match status" value="1"/>
</dbReference>
<dbReference type="SMART" id="SM00827">
    <property type="entry name" value="PKS_AT"/>
    <property type="match status" value="1"/>
</dbReference>
<evidence type="ECO:0000256" key="20">
    <source>
        <dbReference type="ARBA" id="ARBA00047578"/>
    </source>
</evidence>
<dbReference type="InterPro" id="IPR014043">
    <property type="entry name" value="Acyl_transferase_dom"/>
</dbReference>
<dbReference type="SUPFAM" id="SSF51735">
    <property type="entry name" value="NAD(P)-binding Rossmann-fold domains"/>
    <property type="match status" value="1"/>
</dbReference>
<sequence>MVPTPNRFPSCGGKSPVDDAPGERIVISGMSGIYPESHSVKDLSDILYDKINPITNDKTRWEFEHPEVSQYSGKVPGLELFDAQFFKIHYRLCNNTDPMARKLMEQAYQAIYDAGVCLNDLFGKKVGIFVGNGVSETDKIHIYFQGDRTGTGIPGCSKSMFANRISYWLNAKGPSLAIDSGSCSSIQALEQACLAIKRGDCEAAIVGGSNLCLHPQSSIHHGRIIKLNSEGKTKSFDTEAAGCVLSEAVNVMFLQKAKDAIRVYAEVVHVKSRYTSDPQDETKDQKFHFYRDAEKMSNFIKSFYEEIQIPPQAVEYVEAFGSAEPNTDKAELEAIEKVFCNNRNNPLLVGSVMSNIGYTESASGICSITKVLLGYHKGLLAGNLNCDSPRNDIAALRDGRMRILTDHQSFDRSYTAVNGLSISGINAHVLLNGHYKAKDTTRYKTKIPHLVLVSGRQESSVQKILEDLKSRSVDPEEIALLHNIHKTRLSGHLGRGFTLLSTNEKDETICLNERFNYFDDAKRPLWFVYSGMGSQWAGMGAQLMRIPIFAAAIEKCRRVLEPKGVDVVHIITSPDKTIFDNILHSFVGIAAIQIGLTDVLLAMEIIPDKIIGHSVGELGCAYADGCFTAEEMILSAYSRGLVSVQTPFIRGSMAAVGVGYKKISKMCPPEIEVACHNGPDSSTISGPADIMKEFVAQLTAKEIFAKEVPCSNIAYHSRYIAEAGPGLLKYLSEVITSPKVRSERWVSTSVPQEKWNDPIAKYSSAEYHTNNLLSSVFFEETSRLIPANAVVVEIAPHSLLQAILKRSLPESCKLVPLTRRGHPDNAQFLLEAIGKLYMEGYNPQVQVLYPKVEFPVSTGTPMLSHTVEWAHHEKWNVILLKSPQKIIASTCNYVLSIHDDAYRYLRGHVIRETNLYPFAAALVAVWDTLAMFLGVPKKQLSVQFHDVHLHSQPVLHEQRQLRLYITVQKRGQFEVLNKHIKIASGHIIGERDKNIFTKIDKQEKLQCETVFALESENIYELLDAKDYNYSNEFRSIHNANLSLTEAHLLWKDNWVTLIDGIIQLNALRRGHDSVSQLGFIKKIVIDVEQHLKIDTILLNNTHVLSAKVFDDSNSTRCGGVIMENIKFHDLPSINKERMALKTLKFVPHVTSNEIDERSALYVFLQIVAENLNKRVINIANIVEYNGQAKYENIQRIIHDIPDVKINLLQLCQNDLIKKKDNYFIDFDTLLITNLAANSGIWGGEYYLPVQGNIVKEKKIALEMKSLGDINSTQGIELRQPHQQGNLVKVHYVGLNDAYVKKVSEIAARDNSNKHLMVYDFSGRTKRGERVMGIVQEESIKSLVQAIPELLWPVPKYWTMEEAATVPLAYCLAFYCLYFKSRFYHGSSVFVHSGAGALGQAIISIALAHDCDVYTTVSSSKKKMFLLKLFPELKDDHIGYSRDISFKDMVLNKTNGLGCDIVITSVKGDIKRATIDCCKKFGTVVDTSLVVDNEDYMFEMFHLFKSLTYSTQEFSSLFDATKIEDLKKLQLLVSEGIALGYVRPLSRVTYAAEHASRALRLQAGSRHVGRVLLDLTADVSCVQQKIKCSPDRLQLLLSEDDMLGIQLADRFWEELGVQCTISNMKTWNENIFNLLNSNTVDDVEGIFCILNTNTQSNENTKYLEYLNLAVQKPNWALKYFAVIDAGTEINNTIRVTTPVDQFIYIKLPSIKIIENKEYFPISCAIDAIEQALCHKLRVITVHRTKKPKNNLLQELANIADFTIPKSLSPEVTLEDMGMDLSKSYIVRAYLRNVYYISLEETAIPSITAKELLQLEDNWLQKEFTETEDLKTFISHINSNELLANENVIYLPTLTSNNNLSFYQFDQNATYLCIVPGVEGLHVRFREMCERLKVPAIVLQPTVERPHKTIKEMAQKYVQILQRMVLLKKRFYLLGYESGVLVALEMATILEDQGLTGTIFCIGGGPDEVLHEIDEKLAKFETEQLLQVAIAQHIFKLMVNDDAPGDLNLENELKNISTWKEKVAFCVQKLLGRIDHSIQYAKEYIEAVYARLVQVRRYHSEPRPLRSLLISIRPWSLTSESNRIPIQSYSQQKVVEYELQVPLAHAAHDMRCAAIVNRHLDKDILEEFDNFNLCETYTISNLDKSLNTSDTSML</sequence>
<evidence type="ECO:0000256" key="42">
    <source>
        <dbReference type="ARBA" id="ARBA00049521"/>
    </source>
</evidence>
<comment type="catalytic activity">
    <reaction evidence="16">
        <text>a (3R)-hydroxyacyl-[ACP] + NADP(+) = a 3-oxoacyl-[ACP] + NADPH + H(+)</text>
        <dbReference type="Rhea" id="RHEA:17397"/>
        <dbReference type="Rhea" id="RHEA-COMP:9916"/>
        <dbReference type="Rhea" id="RHEA-COMP:9945"/>
        <dbReference type="ChEBI" id="CHEBI:15378"/>
        <dbReference type="ChEBI" id="CHEBI:57783"/>
        <dbReference type="ChEBI" id="CHEBI:58349"/>
        <dbReference type="ChEBI" id="CHEBI:78776"/>
        <dbReference type="ChEBI" id="CHEBI:78827"/>
        <dbReference type="EC" id="1.1.1.100"/>
    </reaction>
    <physiologicalReaction direction="right-to-left" evidence="16">
        <dbReference type="Rhea" id="RHEA:17399"/>
    </physiologicalReaction>
</comment>
<dbReference type="Pfam" id="PF00698">
    <property type="entry name" value="Acyl_transf_1"/>
    <property type="match status" value="1"/>
</dbReference>
<accession>A0ABM3LIE3</accession>
<dbReference type="SMART" id="SM00825">
    <property type="entry name" value="PKS_KS"/>
    <property type="match status" value="1"/>
</dbReference>
<comment type="pathway">
    <text evidence="1">Lipid metabolism.</text>
</comment>
<dbReference type="InterPro" id="IPR011032">
    <property type="entry name" value="GroES-like_sf"/>
</dbReference>
<evidence type="ECO:0000256" key="27">
    <source>
        <dbReference type="ARBA" id="ARBA00048289"/>
    </source>
</evidence>
<comment type="function">
    <text evidence="13">Fatty acid synthetase is a multifunctional enzyme that catalyzes the de novo biosynthesis of long-chain saturated fatty acids starting from acetyl-CoA and malonyl-CoA in the presence of NADPH. This multifunctional protein contains 7 catalytic activities and a site for the binding of the prosthetic group 4'-phosphopantetheine of the acyl carrier protein ([ACP]) domain.</text>
</comment>
<dbReference type="InterPro" id="IPR014031">
    <property type="entry name" value="Ketoacyl_synth_C"/>
</dbReference>
<comment type="catalytic activity">
    <reaction evidence="32">
        <text>holo-[ACP] + acetyl-CoA = acetyl-[ACP] + CoA</text>
        <dbReference type="Rhea" id="RHEA:41788"/>
        <dbReference type="Rhea" id="RHEA-COMP:9621"/>
        <dbReference type="Rhea" id="RHEA-COMP:9685"/>
        <dbReference type="ChEBI" id="CHEBI:57287"/>
        <dbReference type="ChEBI" id="CHEBI:57288"/>
        <dbReference type="ChEBI" id="CHEBI:64479"/>
        <dbReference type="ChEBI" id="CHEBI:78446"/>
        <dbReference type="EC" id="2.3.1.38"/>
    </reaction>
    <physiologicalReaction direction="left-to-right" evidence="32">
        <dbReference type="Rhea" id="RHEA:41789"/>
    </physiologicalReaction>
</comment>
<proteinExistence type="predicted"/>
<evidence type="ECO:0000256" key="34">
    <source>
        <dbReference type="ARBA" id="ARBA00048935"/>
    </source>
</evidence>
<evidence type="ECO:0000256" key="4">
    <source>
        <dbReference type="ARBA" id="ARBA00023332"/>
    </source>
</evidence>
<evidence type="ECO:0000256" key="18">
    <source>
        <dbReference type="ARBA" id="ARBA00047451"/>
    </source>
</evidence>
<evidence type="ECO:0000256" key="7">
    <source>
        <dbReference type="ARBA" id="ARBA00023388"/>
    </source>
</evidence>
<evidence type="ECO:0000256" key="26">
    <source>
        <dbReference type="ARBA" id="ARBA00048281"/>
    </source>
</evidence>
<evidence type="ECO:0000256" key="33">
    <source>
        <dbReference type="ARBA" id="ARBA00048704"/>
    </source>
</evidence>
<evidence type="ECO:0000256" key="24">
    <source>
        <dbReference type="ARBA" id="ARBA00047961"/>
    </source>
</evidence>
<evidence type="ECO:0000256" key="11">
    <source>
        <dbReference type="ARBA" id="ARBA00023401"/>
    </source>
</evidence>
<comment type="catalytic activity">
    <reaction evidence="36">
        <text>decanoyl-[ACP] + malonyl-[ACP] + H(+) = 3-oxododecanoyl-[ACP] + holo-[ACP] + CO2</text>
        <dbReference type="Rhea" id="RHEA:41868"/>
        <dbReference type="Rhea" id="RHEA-COMP:9623"/>
        <dbReference type="Rhea" id="RHEA-COMP:9640"/>
        <dbReference type="Rhea" id="RHEA-COMP:9641"/>
        <dbReference type="Rhea" id="RHEA-COMP:9685"/>
        <dbReference type="ChEBI" id="CHEBI:15378"/>
        <dbReference type="ChEBI" id="CHEBI:16526"/>
        <dbReference type="ChEBI" id="CHEBI:64479"/>
        <dbReference type="ChEBI" id="CHEBI:78449"/>
        <dbReference type="ChEBI" id="CHEBI:78468"/>
        <dbReference type="ChEBI" id="CHEBI:78469"/>
    </reaction>
    <physiologicalReaction direction="left-to-right" evidence="36">
        <dbReference type="Rhea" id="RHEA:41869"/>
    </physiologicalReaction>
</comment>
<dbReference type="InterPro" id="IPR020843">
    <property type="entry name" value="ER"/>
</dbReference>
<comment type="catalytic activity">
    <reaction evidence="15">
        <text>hexanoyl-[ACP] + malonyl-[ACP] + H(+) = 3-oxooctanoyl-[ACP] + holo-[ACP] + CO2</text>
        <dbReference type="Rhea" id="RHEA:41836"/>
        <dbReference type="Rhea" id="RHEA-COMP:9623"/>
        <dbReference type="Rhea" id="RHEA-COMP:9632"/>
        <dbReference type="Rhea" id="RHEA-COMP:9633"/>
        <dbReference type="Rhea" id="RHEA-COMP:9685"/>
        <dbReference type="ChEBI" id="CHEBI:15378"/>
        <dbReference type="ChEBI" id="CHEBI:16526"/>
        <dbReference type="ChEBI" id="CHEBI:64479"/>
        <dbReference type="ChEBI" id="CHEBI:78449"/>
        <dbReference type="ChEBI" id="CHEBI:78459"/>
        <dbReference type="ChEBI" id="CHEBI:78460"/>
    </reaction>
    <physiologicalReaction direction="left-to-right" evidence="15">
        <dbReference type="Rhea" id="RHEA:41837"/>
    </physiologicalReaction>
</comment>
<comment type="catalytic activity">
    <reaction evidence="33">
        <text>hexadecanoyl-[ACP] + H2O = hexadecanoate + holo-[ACP] + H(+)</text>
        <dbReference type="Rhea" id="RHEA:41932"/>
        <dbReference type="Rhea" id="RHEA-COMP:9652"/>
        <dbReference type="Rhea" id="RHEA-COMP:9685"/>
        <dbReference type="ChEBI" id="CHEBI:7896"/>
        <dbReference type="ChEBI" id="CHEBI:15377"/>
        <dbReference type="ChEBI" id="CHEBI:15378"/>
        <dbReference type="ChEBI" id="CHEBI:64479"/>
        <dbReference type="ChEBI" id="CHEBI:78483"/>
        <dbReference type="EC" id="3.1.2.14"/>
    </reaction>
    <physiologicalReaction direction="left-to-right" evidence="33">
        <dbReference type="Rhea" id="RHEA:41933"/>
    </physiologicalReaction>
</comment>
<dbReference type="Proteomes" id="UP001652582">
    <property type="component" value="Chromosome 8"/>
</dbReference>
<dbReference type="Pfam" id="PF00975">
    <property type="entry name" value="Thioesterase"/>
    <property type="match status" value="1"/>
</dbReference>
<organism evidence="46 47">
    <name type="scientific">Bicyclus anynana</name>
    <name type="common">Squinting bush brown butterfly</name>
    <dbReference type="NCBI Taxonomy" id="110368"/>
    <lineage>
        <taxon>Eukaryota</taxon>
        <taxon>Metazoa</taxon>
        <taxon>Ecdysozoa</taxon>
        <taxon>Arthropoda</taxon>
        <taxon>Hexapoda</taxon>
        <taxon>Insecta</taxon>
        <taxon>Pterygota</taxon>
        <taxon>Neoptera</taxon>
        <taxon>Endopterygota</taxon>
        <taxon>Lepidoptera</taxon>
        <taxon>Glossata</taxon>
        <taxon>Ditrysia</taxon>
        <taxon>Papilionoidea</taxon>
        <taxon>Nymphalidae</taxon>
        <taxon>Satyrinae</taxon>
        <taxon>Satyrini</taxon>
        <taxon>Mycalesina</taxon>
        <taxon>Bicyclus</taxon>
    </lineage>
</organism>
<dbReference type="CDD" id="cd00833">
    <property type="entry name" value="PKS"/>
    <property type="match status" value="1"/>
</dbReference>
<evidence type="ECO:0000256" key="32">
    <source>
        <dbReference type="ARBA" id="ARBA00048691"/>
    </source>
</evidence>
<comment type="catalytic activity">
    <reaction evidence="17">
        <text>3-oxodecanoyl-[ACP] + NADPH + H(+) = (3R)-hydroxydecanoyl-[ACP] + NADP(+)</text>
        <dbReference type="Rhea" id="RHEA:41856"/>
        <dbReference type="Rhea" id="RHEA-COMP:9637"/>
        <dbReference type="Rhea" id="RHEA-COMP:9638"/>
        <dbReference type="ChEBI" id="CHEBI:15378"/>
        <dbReference type="ChEBI" id="CHEBI:57783"/>
        <dbReference type="ChEBI" id="CHEBI:58349"/>
        <dbReference type="ChEBI" id="CHEBI:78464"/>
        <dbReference type="ChEBI" id="CHEBI:78466"/>
    </reaction>
    <physiologicalReaction direction="left-to-right" evidence="17">
        <dbReference type="Rhea" id="RHEA:41857"/>
    </physiologicalReaction>
</comment>
<comment type="catalytic activity">
    <reaction evidence="25">
        <text>hexadecanoyl-[ACP] + malonyl-[ACP] + H(+) = 3-oxooctadecanoyl-[ACP] + holo-[ACP] + CO2</text>
        <dbReference type="Rhea" id="RHEA:41916"/>
        <dbReference type="Rhea" id="RHEA-COMP:9623"/>
        <dbReference type="Rhea" id="RHEA-COMP:9652"/>
        <dbReference type="Rhea" id="RHEA-COMP:9653"/>
        <dbReference type="Rhea" id="RHEA-COMP:9685"/>
        <dbReference type="ChEBI" id="CHEBI:15378"/>
        <dbReference type="ChEBI" id="CHEBI:16526"/>
        <dbReference type="ChEBI" id="CHEBI:64479"/>
        <dbReference type="ChEBI" id="CHEBI:78449"/>
        <dbReference type="ChEBI" id="CHEBI:78483"/>
        <dbReference type="ChEBI" id="CHEBI:78487"/>
    </reaction>
    <physiologicalReaction direction="left-to-right" evidence="25">
        <dbReference type="Rhea" id="RHEA:41917"/>
    </physiologicalReaction>
</comment>
<comment type="catalytic activity">
    <reaction evidence="9">
        <text>(3R)-hydroxytetradecanoyl-[ACP] = (2E)-tetradecenoyl-[ACP] + H2O</text>
        <dbReference type="Rhea" id="RHEA:41892"/>
        <dbReference type="Rhea" id="RHEA-COMP:9646"/>
        <dbReference type="Rhea" id="RHEA-COMP:9647"/>
        <dbReference type="ChEBI" id="CHEBI:15377"/>
        <dbReference type="ChEBI" id="CHEBI:78474"/>
        <dbReference type="ChEBI" id="CHEBI:78475"/>
    </reaction>
    <physiologicalReaction direction="left-to-right" evidence="9">
        <dbReference type="Rhea" id="RHEA:41893"/>
    </physiologicalReaction>
</comment>
<comment type="catalytic activity">
    <reaction evidence="37">
        <text>(2E)-tetradecenoyl-[ACP] + NADPH + H(+) = tetradecanoyl-[ACP] + NADP(+)</text>
        <dbReference type="Rhea" id="RHEA:41896"/>
        <dbReference type="Rhea" id="RHEA-COMP:9647"/>
        <dbReference type="Rhea" id="RHEA-COMP:9648"/>
        <dbReference type="ChEBI" id="CHEBI:15378"/>
        <dbReference type="ChEBI" id="CHEBI:57783"/>
        <dbReference type="ChEBI" id="CHEBI:58349"/>
        <dbReference type="ChEBI" id="CHEBI:78475"/>
        <dbReference type="ChEBI" id="CHEBI:78477"/>
    </reaction>
    <physiologicalReaction direction="left-to-right" evidence="37">
        <dbReference type="Rhea" id="RHEA:41897"/>
    </physiologicalReaction>
</comment>
<comment type="catalytic activity">
    <reaction evidence="27">
        <text>tetradecanoyl-[ACP] + H2O = tetradecanoate + holo-[ACP] + H(+)</text>
        <dbReference type="Rhea" id="RHEA:30123"/>
        <dbReference type="Rhea" id="RHEA-COMP:9648"/>
        <dbReference type="Rhea" id="RHEA-COMP:9685"/>
        <dbReference type="ChEBI" id="CHEBI:15377"/>
        <dbReference type="ChEBI" id="CHEBI:15378"/>
        <dbReference type="ChEBI" id="CHEBI:30807"/>
        <dbReference type="ChEBI" id="CHEBI:64479"/>
        <dbReference type="ChEBI" id="CHEBI:78477"/>
        <dbReference type="EC" id="3.1.2.14"/>
    </reaction>
    <physiologicalReaction direction="left-to-right" evidence="27">
        <dbReference type="Rhea" id="RHEA:30124"/>
    </physiologicalReaction>
</comment>
<evidence type="ECO:0000256" key="19">
    <source>
        <dbReference type="ARBA" id="ARBA00047500"/>
    </source>
</evidence>
<dbReference type="Gene3D" id="3.40.50.720">
    <property type="entry name" value="NAD(P)-binding Rossmann-like Domain"/>
    <property type="match status" value="1"/>
</dbReference>
<gene>
    <name evidence="47" type="primary">LOC112055693</name>
</gene>
<evidence type="ECO:0000256" key="31">
    <source>
        <dbReference type="ARBA" id="ARBA00048650"/>
    </source>
</evidence>
<dbReference type="PANTHER" id="PTHR43775">
    <property type="entry name" value="FATTY ACID SYNTHASE"/>
    <property type="match status" value="1"/>
</dbReference>
<comment type="catalytic activity">
    <reaction evidence="29">
        <text>a fatty acyl-[ACP] + malonyl-[ACP] + H(+) = a 3-oxoacyl-[ACP] + holo-[ACP] + CO2</text>
        <dbReference type="Rhea" id="RHEA:22836"/>
        <dbReference type="Rhea" id="RHEA-COMP:9623"/>
        <dbReference type="Rhea" id="RHEA-COMP:9685"/>
        <dbReference type="Rhea" id="RHEA-COMP:9916"/>
        <dbReference type="Rhea" id="RHEA-COMP:14125"/>
        <dbReference type="ChEBI" id="CHEBI:15378"/>
        <dbReference type="ChEBI" id="CHEBI:16526"/>
        <dbReference type="ChEBI" id="CHEBI:64479"/>
        <dbReference type="ChEBI" id="CHEBI:78449"/>
        <dbReference type="ChEBI" id="CHEBI:78776"/>
        <dbReference type="ChEBI" id="CHEBI:138651"/>
        <dbReference type="EC" id="2.3.1.41"/>
    </reaction>
    <physiologicalReaction direction="left-to-right" evidence="29">
        <dbReference type="Rhea" id="RHEA:22837"/>
    </physiologicalReaction>
</comment>
<dbReference type="SMART" id="SM00829">
    <property type="entry name" value="PKS_ER"/>
    <property type="match status" value="1"/>
</dbReference>
<evidence type="ECO:0000256" key="5">
    <source>
        <dbReference type="ARBA" id="ARBA00023351"/>
    </source>
</evidence>
<evidence type="ECO:0000256" key="30">
    <source>
        <dbReference type="ARBA" id="ARBA00048571"/>
    </source>
</evidence>
<comment type="catalytic activity">
    <reaction evidence="10">
        <text>(3R)-hydroxyoctadecanoyl-[ACP] = (2E)-octadecenoyl-[ACP] + H2O</text>
        <dbReference type="Rhea" id="RHEA:41924"/>
        <dbReference type="Rhea" id="RHEA-COMP:9654"/>
        <dbReference type="Rhea" id="RHEA-COMP:9655"/>
        <dbReference type="ChEBI" id="CHEBI:15377"/>
        <dbReference type="ChEBI" id="CHEBI:78488"/>
        <dbReference type="ChEBI" id="CHEBI:78489"/>
    </reaction>
    <physiologicalReaction direction="left-to-right" evidence="10">
        <dbReference type="Rhea" id="RHEA:41925"/>
    </physiologicalReaction>
</comment>
<comment type="catalytic activity">
    <reaction evidence="31">
        <text>a 2,3-saturated acyl-[ACP] + NADP(+) = a (2E)-enoyl-[ACP] + NADPH + H(+)</text>
        <dbReference type="Rhea" id="RHEA:22564"/>
        <dbReference type="Rhea" id="RHEA-COMP:9925"/>
        <dbReference type="Rhea" id="RHEA-COMP:9926"/>
        <dbReference type="ChEBI" id="CHEBI:15378"/>
        <dbReference type="ChEBI" id="CHEBI:57783"/>
        <dbReference type="ChEBI" id="CHEBI:58349"/>
        <dbReference type="ChEBI" id="CHEBI:78784"/>
        <dbReference type="ChEBI" id="CHEBI:78785"/>
        <dbReference type="EC" id="1.3.1.39"/>
    </reaction>
    <physiologicalReaction direction="right-to-left" evidence="31">
        <dbReference type="Rhea" id="RHEA:22566"/>
    </physiologicalReaction>
</comment>
<evidence type="ECO:0000256" key="38">
    <source>
        <dbReference type="ARBA" id="ARBA00049263"/>
    </source>
</evidence>
<evidence type="ECO:0000256" key="16">
    <source>
        <dbReference type="ARBA" id="ARBA00047400"/>
    </source>
</evidence>
<evidence type="ECO:0000256" key="17">
    <source>
        <dbReference type="ARBA" id="ARBA00047440"/>
    </source>
</evidence>
<dbReference type="InterPro" id="IPR014030">
    <property type="entry name" value="Ketoacyl_synth_N"/>
</dbReference>
<comment type="catalytic activity">
    <reaction evidence="22">
        <text>(2E)-hexenoyl-[ACP] + NADPH + H(+) = hexanoyl-[ACP] + NADP(+)</text>
        <dbReference type="Rhea" id="RHEA:41832"/>
        <dbReference type="Rhea" id="RHEA-COMP:9631"/>
        <dbReference type="Rhea" id="RHEA-COMP:9632"/>
        <dbReference type="ChEBI" id="CHEBI:15378"/>
        <dbReference type="ChEBI" id="CHEBI:57783"/>
        <dbReference type="ChEBI" id="CHEBI:58349"/>
        <dbReference type="ChEBI" id="CHEBI:78458"/>
        <dbReference type="ChEBI" id="CHEBI:78459"/>
    </reaction>
    <physiologicalReaction direction="left-to-right" evidence="22">
        <dbReference type="Rhea" id="RHEA:41833"/>
    </physiologicalReaction>
</comment>
<comment type="catalytic activity">
    <reaction evidence="4">
        <text>(3R)-hydroxyoctanoyl-[ACP] = (2E)-octenoyl-[ACP] + H2O</text>
        <dbReference type="Rhea" id="RHEA:41844"/>
        <dbReference type="Rhea" id="RHEA-COMP:9634"/>
        <dbReference type="Rhea" id="RHEA-COMP:9635"/>
        <dbReference type="ChEBI" id="CHEBI:15377"/>
        <dbReference type="ChEBI" id="CHEBI:78461"/>
        <dbReference type="ChEBI" id="CHEBI:78462"/>
    </reaction>
    <physiologicalReaction direction="left-to-right" evidence="4">
        <dbReference type="Rhea" id="RHEA:41845"/>
    </physiologicalReaction>
</comment>
<evidence type="ECO:0000256" key="15">
    <source>
        <dbReference type="ARBA" id="ARBA00047394"/>
    </source>
</evidence>
<dbReference type="InterPro" id="IPR050091">
    <property type="entry name" value="PKS_NRPS_Biosynth_Enz"/>
</dbReference>
<comment type="catalytic activity">
    <reaction evidence="34">
        <text>3-oxotetradecanoyl-[ACP] + NADPH + H(+) = (3R)-hydroxytetradecanoyl-[ACP] + NADP(+)</text>
        <dbReference type="Rhea" id="RHEA:41888"/>
        <dbReference type="Rhea" id="RHEA-COMP:9645"/>
        <dbReference type="Rhea" id="RHEA-COMP:9646"/>
        <dbReference type="ChEBI" id="CHEBI:15378"/>
        <dbReference type="ChEBI" id="CHEBI:57783"/>
        <dbReference type="ChEBI" id="CHEBI:58349"/>
        <dbReference type="ChEBI" id="CHEBI:78473"/>
        <dbReference type="ChEBI" id="CHEBI:78474"/>
    </reaction>
    <physiologicalReaction direction="left-to-right" evidence="34">
        <dbReference type="Rhea" id="RHEA:41889"/>
    </physiologicalReaction>
</comment>
<dbReference type="GeneID" id="112055693"/>
<dbReference type="SUPFAM" id="SSF53901">
    <property type="entry name" value="Thiolase-like"/>
    <property type="match status" value="2"/>
</dbReference>
<comment type="catalytic activity">
    <reaction evidence="42">
        <text>(2E)-decenoyl-[ACP] + NADPH + H(+) = decanoyl-[ACP] + NADP(+)</text>
        <dbReference type="Rhea" id="RHEA:41864"/>
        <dbReference type="Rhea" id="RHEA-COMP:9639"/>
        <dbReference type="Rhea" id="RHEA-COMP:9640"/>
        <dbReference type="ChEBI" id="CHEBI:15378"/>
        <dbReference type="ChEBI" id="CHEBI:57783"/>
        <dbReference type="ChEBI" id="CHEBI:58349"/>
        <dbReference type="ChEBI" id="CHEBI:78467"/>
        <dbReference type="ChEBI" id="CHEBI:78468"/>
    </reaction>
    <physiologicalReaction direction="left-to-right" evidence="42">
        <dbReference type="Rhea" id="RHEA:41865"/>
    </physiologicalReaction>
</comment>
<dbReference type="Gene3D" id="3.90.180.10">
    <property type="entry name" value="Medium-chain alcohol dehydrogenases, catalytic domain"/>
    <property type="match status" value="1"/>
</dbReference>
<dbReference type="SUPFAM" id="SSF55048">
    <property type="entry name" value="Probable ACP-binding domain of malonyl-CoA ACP transacylase"/>
    <property type="match status" value="1"/>
</dbReference>
<dbReference type="InterPro" id="IPR001031">
    <property type="entry name" value="Thioesterase"/>
</dbReference>
<comment type="catalytic activity">
    <reaction evidence="43">
        <text>octanoyl-[ACP] + malonyl-[ACP] + H(+) = 3-oxodecanoyl-[ACP] + holo-[ACP] + CO2</text>
        <dbReference type="Rhea" id="RHEA:41852"/>
        <dbReference type="Rhea" id="RHEA-COMP:9623"/>
        <dbReference type="Rhea" id="RHEA-COMP:9636"/>
        <dbReference type="Rhea" id="RHEA-COMP:9637"/>
        <dbReference type="Rhea" id="RHEA-COMP:9685"/>
        <dbReference type="ChEBI" id="CHEBI:15378"/>
        <dbReference type="ChEBI" id="CHEBI:16526"/>
        <dbReference type="ChEBI" id="CHEBI:64479"/>
        <dbReference type="ChEBI" id="CHEBI:78449"/>
        <dbReference type="ChEBI" id="CHEBI:78463"/>
        <dbReference type="ChEBI" id="CHEBI:78464"/>
    </reaction>
    <physiologicalReaction direction="left-to-right" evidence="43">
        <dbReference type="Rhea" id="RHEA:41853"/>
    </physiologicalReaction>
</comment>
<evidence type="ECO:0000256" key="1">
    <source>
        <dbReference type="ARBA" id="ARBA00005189"/>
    </source>
</evidence>
<comment type="catalytic activity">
    <reaction evidence="38">
        <text>3-oxododecanoyl-[ACP] + NADPH + H(+) = (3R)-hydroxydodecanoyl-[ACP] + NADP(+)</text>
        <dbReference type="Rhea" id="RHEA:41872"/>
        <dbReference type="Rhea" id="RHEA-COMP:9641"/>
        <dbReference type="Rhea" id="RHEA-COMP:9642"/>
        <dbReference type="ChEBI" id="CHEBI:15378"/>
        <dbReference type="ChEBI" id="CHEBI:57783"/>
        <dbReference type="ChEBI" id="CHEBI:58349"/>
        <dbReference type="ChEBI" id="CHEBI:78469"/>
        <dbReference type="ChEBI" id="CHEBI:78470"/>
    </reaction>
    <physiologicalReaction direction="left-to-right" evidence="38">
        <dbReference type="Rhea" id="RHEA:41873"/>
    </physiologicalReaction>
</comment>
<comment type="catalytic activity">
    <reaction evidence="35">
        <text>(2E)-octadecenoyl-[ACP] + NADPH + H(+) = octadecanoyl-[ACP] + NADP(+)</text>
        <dbReference type="Rhea" id="RHEA:41928"/>
        <dbReference type="Rhea" id="RHEA-COMP:9655"/>
        <dbReference type="Rhea" id="RHEA-COMP:9656"/>
        <dbReference type="ChEBI" id="CHEBI:15378"/>
        <dbReference type="ChEBI" id="CHEBI:57783"/>
        <dbReference type="ChEBI" id="CHEBI:58349"/>
        <dbReference type="ChEBI" id="CHEBI:78489"/>
        <dbReference type="ChEBI" id="CHEBI:78495"/>
    </reaction>
    <physiologicalReaction direction="left-to-right" evidence="35">
        <dbReference type="Rhea" id="RHEA:41929"/>
    </physiologicalReaction>
</comment>
<comment type="catalytic activity">
    <reaction evidence="19">
        <text>(2E)-butenoyl-[ACP] + NADPH + H(+) = butanoyl-[ACP] + NADP(+)</text>
        <dbReference type="Rhea" id="RHEA:41812"/>
        <dbReference type="Rhea" id="RHEA-COMP:9627"/>
        <dbReference type="Rhea" id="RHEA-COMP:9628"/>
        <dbReference type="ChEBI" id="CHEBI:15378"/>
        <dbReference type="ChEBI" id="CHEBI:57783"/>
        <dbReference type="ChEBI" id="CHEBI:58349"/>
        <dbReference type="ChEBI" id="CHEBI:78453"/>
        <dbReference type="ChEBI" id="CHEBI:78454"/>
    </reaction>
    <physiologicalReaction direction="left-to-right" evidence="19">
        <dbReference type="Rhea" id="RHEA:41813"/>
    </physiologicalReaction>
</comment>
<evidence type="ECO:0000256" key="39">
    <source>
        <dbReference type="ARBA" id="ARBA00049414"/>
    </source>
</evidence>
<dbReference type="PANTHER" id="PTHR43775:SF23">
    <property type="entry name" value="FATTY ACID SYNTHASE 3"/>
    <property type="match status" value="1"/>
</dbReference>
<dbReference type="Gene3D" id="3.30.70.3290">
    <property type="match status" value="1"/>
</dbReference>
<dbReference type="SUPFAM" id="SSF50129">
    <property type="entry name" value="GroES-like"/>
    <property type="match status" value="1"/>
</dbReference>
<comment type="catalytic activity">
    <reaction evidence="11">
        <text>(3R)-hydroxyhexadecanoyl-[ACP] = (2E)-hexadecenoyl-[ACP] + H2O</text>
        <dbReference type="Rhea" id="RHEA:41908"/>
        <dbReference type="Rhea" id="RHEA-COMP:9650"/>
        <dbReference type="Rhea" id="RHEA-COMP:9651"/>
        <dbReference type="ChEBI" id="CHEBI:15377"/>
        <dbReference type="ChEBI" id="CHEBI:78480"/>
        <dbReference type="ChEBI" id="CHEBI:78481"/>
    </reaction>
    <physiologicalReaction direction="left-to-right" evidence="11">
        <dbReference type="Rhea" id="RHEA:41909"/>
    </physiologicalReaction>
</comment>
<keyword evidence="2" id="KW-0702">S-nitrosylation</keyword>
<evidence type="ECO:0000256" key="23">
    <source>
        <dbReference type="ARBA" id="ARBA00047953"/>
    </source>
</evidence>
<comment type="catalytic activity">
    <reaction evidence="30">
        <text>3-oxohexanoyl-[ACP] + NADPH + H(+) = (3R)-hydroxyhexanoyl-[ACP] + NADP(+)</text>
        <dbReference type="Rhea" id="RHEA:41824"/>
        <dbReference type="Rhea" id="RHEA-COMP:9629"/>
        <dbReference type="Rhea" id="RHEA-COMP:9630"/>
        <dbReference type="ChEBI" id="CHEBI:15378"/>
        <dbReference type="ChEBI" id="CHEBI:57783"/>
        <dbReference type="ChEBI" id="CHEBI:58349"/>
        <dbReference type="ChEBI" id="CHEBI:78456"/>
        <dbReference type="ChEBI" id="CHEBI:78457"/>
    </reaction>
    <physiologicalReaction direction="left-to-right" evidence="30">
        <dbReference type="Rhea" id="RHEA:41825"/>
    </physiologicalReaction>
</comment>
<dbReference type="InterPro" id="IPR029058">
    <property type="entry name" value="AB_hydrolase_fold"/>
</dbReference>
<dbReference type="Gene3D" id="3.40.366.10">
    <property type="entry name" value="Malonyl-Coenzyme A Acyl Carrier Protein, domain 2"/>
    <property type="match status" value="1"/>
</dbReference>
<evidence type="ECO:0000313" key="46">
    <source>
        <dbReference type="Proteomes" id="UP001652582"/>
    </source>
</evidence>
<dbReference type="SUPFAM" id="SSF52151">
    <property type="entry name" value="FabD/lysophospholipase-like"/>
    <property type="match status" value="1"/>
</dbReference>
<keyword evidence="46" id="KW-1185">Reference proteome</keyword>
<dbReference type="InterPro" id="IPR032821">
    <property type="entry name" value="PKS_assoc"/>
</dbReference>
<comment type="catalytic activity">
    <reaction evidence="7">
        <text>(3R)-hydroxydecanoyl-[ACP] = (2E)-decenoyl-[ACP] + H2O</text>
        <dbReference type="Rhea" id="RHEA:41860"/>
        <dbReference type="Rhea" id="RHEA-COMP:9638"/>
        <dbReference type="Rhea" id="RHEA-COMP:9639"/>
        <dbReference type="ChEBI" id="CHEBI:15377"/>
        <dbReference type="ChEBI" id="CHEBI:78466"/>
        <dbReference type="ChEBI" id="CHEBI:78467"/>
    </reaction>
    <physiologicalReaction direction="left-to-right" evidence="7">
        <dbReference type="Rhea" id="RHEA:41861"/>
    </physiologicalReaction>
</comment>
<comment type="catalytic activity">
    <reaction evidence="40">
        <text>3-oxooctanoyl-[ACP] + NADPH + H(+) = (3R)-hydroxyoctanoyl-[ACP] + NADP(+)</text>
        <dbReference type="Rhea" id="RHEA:41840"/>
        <dbReference type="Rhea" id="RHEA-COMP:9633"/>
        <dbReference type="Rhea" id="RHEA-COMP:9634"/>
        <dbReference type="ChEBI" id="CHEBI:15378"/>
        <dbReference type="ChEBI" id="CHEBI:57783"/>
        <dbReference type="ChEBI" id="CHEBI:58349"/>
        <dbReference type="ChEBI" id="CHEBI:78460"/>
        <dbReference type="ChEBI" id="CHEBI:78461"/>
    </reaction>
    <physiologicalReaction direction="left-to-right" evidence="40">
        <dbReference type="Rhea" id="RHEA:41841"/>
    </physiologicalReaction>
</comment>
<protein>
    <submittedName>
        <fullName evidence="47">Fatty acid synthase-like</fullName>
    </submittedName>
</protein>
<comment type="catalytic activity">
    <reaction evidence="20">
        <text>dodecanoyl-[ACP] + malonyl-[ACP] + H(+) = 3-oxotetradecanoyl-[ACP] + holo-[ACP] + CO2</text>
        <dbReference type="Rhea" id="RHEA:41884"/>
        <dbReference type="Rhea" id="RHEA-COMP:9623"/>
        <dbReference type="Rhea" id="RHEA-COMP:9644"/>
        <dbReference type="Rhea" id="RHEA-COMP:9645"/>
        <dbReference type="Rhea" id="RHEA-COMP:9685"/>
        <dbReference type="ChEBI" id="CHEBI:15378"/>
        <dbReference type="ChEBI" id="CHEBI:16526"/>
        <dbReference type="ChEBI" id="CHEBI:64479"/>
        <dbReference type="ChEBI" id="CHEBI:65264"/>
        <dbReference type="ChEBI" id="CHEBI:78449"/>
        <dbReference type="ChEBI" id="CHEBI:78473"/>
    </reaction>
    <physiologicalReaction direction="left-to-right" evidence="20">
        <dbReference type="Rhea" id="RHEA:41885"/>
    </physiologicalReaction>
</comment>
<dbReference type="Gene3D" id="3.40.47.10">
    <property type="match status" value="1"/>
</dbReference>
<evidence type="ECO:0000256" key="37">
    <source>
        <dbReference type="ARBA" id="ARBA00049171"/>
    </source>
</evidence>